<evidence type="ECO:0000256" key="1">
    <source>
        <dbReference type="SAM" id="MobiDB-lite"/>
    </source>
</evidence>
<evidence type="ECO:0000313" key="3">
    <source>
        <dbReference type="Proteomes" id="UP000007800"/>
    </source>
</evidence>
<dbReference type="InParanoid" id="C5LU87"/>
<dbReference type="RefSeq" id="XP_002766903.1">
    <property type="nucleotide sequence ID" value="XM_002766857.1"/>
</dbReference>
<proteinExistence type="predicted"/>
<reference evidence="2 3" key="1">
    <citation type="submission" date="2008-07" db="EMBL/GenBank/DDBJ databases">
        <authorList>
            <person name="El-Sayed N."/>
            <person name="Caler E."/>
            <person name="Inman J."/>
            <person name="Amedeo P."/>
            <person name="Hass B."/>
            <person name="Wortman J."/>
        </authorList>
    </citation>
    <scope>NUCLEOTIDE SEQUENCE [LARGE SCALE GENOMIC DNA]</scope>
    <source>
        <strain evidence="3">ATCC 50983 / TXsc</strain>
    </source>
</reference>
<dbReference type="Proteomes" id="UP000007800">
    <property type="component" value="Unassembled WGS sequence"/>
</dbReference>
<feature type="compositionally biased region" description="Polar residues" evidence="1">
    <location>
        <begin position="251"/>
        <end position="262"/>
    </location>
</feature>
<evidence type="ECO:0000313" key="2">
    <source>
        <dbReference type="EMBL" id="EEQ99620.1"/>
    </source>
</evidence>
<feature type="compositionally biased region" description="Basic and acidic residues" evidence="1">
    <location>
        <begin position="148"/>
        <end position="177"/>
    </location>
</feature>
<feature type="region of interest" description="Disordered" evidence="1">
    <location>
        <begin position="1"/>
        <end position="354"/>
    </location>
</feature>
<accession>C5LU87</accession>
<feature type="compositionally biased region" description="Basic and acidic residues" evidence="1">
    <location>
        <begin position="186"/>
        <end position="205"/>
    </location>
</feature>
<feature type="compositionally biased region" description="Basic and acidic residues" evidence="1">
    <location>
        <begin position="277"/>
        <end position="326"/>
    </location>
</feature>
<dbReference type="Gene3D" id="1.25.40.180">
    <property type="match status" value="1"/>
</dbReference>
<dbReference type="EMBL" id="GG685476">
    <property type="protein sequence ID" value="EEQ99620.1"/>
    <property type="molecule type" value="Genomic_DNA"/>
</dbReference>
<keyword evidence="3" id="KW-1185">Reference proteome</keyword>
<dbReference type="GeneID" id="9051461"/>
<name>C5LU87_PERM5</name>
<organism evidence="3">
    <name type="scientific">Perkinsus marinus (strain ATCC 50983 / TXsc)</name>
    <dbReference type="NCBI Taxonomy" id="423536"/>
    <lineage>
        <taxon>Eukaryota</taxon>
        <taxon>Sar</taxon>
        <taxon>Alveolata</taxon>
        <taxon>Perkinsozoa</taxon>
        <taxon>Perkinsea</taxon>
        <taxon>Perkinsida</taxon>
        <taxon>Perkinsidae</taxon>
        <taxon>Perkinsus</taxon>
    </lineage>
</organism>
<feature type="compositionally biased region" description="Basic and acidic residues" evidence="1">
    <location>
        <begin position="95"/>
        <end position="119"/>
    </location>
</feature>
<feature type="compositionally biased region" description="Basic and acidic residues" evidence="1">
    <location>
        <begin position="39"/>
        <end position="81"/>
    </location>
</feature>
<protein>
    <submittedName>
        <fullName evidence="2">Uncharacterized protein</fullName>
    </submittedName>
</protein>
<sequence>MPQKPRATKMSLYDFQGEPKEELLPTRSIGLERQSVHRRRDDEPGRGDSEGTWRRGGEDGRSGSRERGDPDAGRGDLDDNWRGSARLRPSGSREGFGDRREGFGDRRVDPADEDKDWRAGPRPTLDRAGGSSRLPRADDSGLTPFRQQLRERAEAARARRQGDRSTERDGQDDESRSTSRGFASRGEPRSLSREDSDRANNDDNWRATAHTSTTLPWRRPGIAEEPRSSDAPMPSRRPGTAPASDWKAQFANRNRASGTSATEEPRTRAWVPPSRADALRDDRARHEEPVRRGDSFRRDDVSRRETGSWRAEALRRDEPLRREEPTRSSAPWRRGVDREEHQHGNRQEDKEMVESVTRELETMDARGDEWAVEEEEEKPTVPAFDAAKIDKFLVAYQKHVDDVTKKTEHIATKMPKNLGVAEMQSSYLLDKIVAALVMKASTLASLDECLSLFHRHAPVINALIDSNRQTRGYCFQLLTSSQKAVESVKCPRLAKDCTLVEAVWYSLYDIDAVTAELIAFWSDEYSGSEADTADRAKIVFQTQALREWLSAVEEGEATRDATEEDDDDEWASSSSSDDEDIEALIPKRATDIRVR</sequence>
<feature type="compositionally biased region" description="Basic and acidic residues" evidence="1">
    <location>
        <begin position="334"/>
        <end position="354"/>
    </location>
</feature>
<feature type="region of interest" description="Disordered" evidence="1">
    <location>
        <begin position="553"/>
        <end position="595"/>
    </location>
</feature>
<gene>
    <name evidence="2" type="ORF">Pmar_PMAR010882</name>
</gene>
<feature type="compositionally biased region" description="Acidic residues" evidence="1">
    <location>
        <begin position="562"/>
        <end position="582"/>
    </location>
</feature>
<dbReference type="AlphaFoldDB" id="C5LU87"/>